<feature type="transmembrane region" description="Helical" evidence="6">
    <location>
        <begin position="914"/>
        <end position="935"/>
    </location>
</feature>
<accession>A0AAD2GBY7</accession>
<dbReference type="GO" id="GO:0016020">
    <property type="term" value="C:membrane"/>
    <property type="evidence" value="ECO:0007669"/>
    <property type="project" value="UniProtKB-SubCell"/>
</dbReference>
<keyword evidence="4 6" id="KW-0472">Membrane</keyword>
<feature type="transmembrane region" description="Helical" evidence="6">
    <location>
        <begin position="1041"/>
        <end position="1059"/>
    </location>
</feature>
<feature type="compositionally biased region" description="Low complexity" evidence="5">
    <location>
        <begin position="324"/>
        <end position="343"/>
    </location>
</feature>
<dbReference type="PANTHER" id="PTHR10924">
    <property type="entry name" value="MAJOR FACILITATOR SUPERFAMILY PROTEIN-RELATED"/>
    <property type="match status" value="1"/>
</dbReference>
<feature type="region of interest" description="Disordered" evidence="5">
    <location>
        <begin position="1132"/>
        <end position="1154"/>
    </location>
</feature>
<comment type="subcellular location">
    <subcellularLocation>
        <location evidence="1">Membrane</location>
        <topology evidence="1">Multi-pass membrane protein</topology>
    </subcellularLocation>
</comment>
<feature type="compositionally biased region" description="Polar residues" evidence="5">
    <location>
        <begin position="23"/>
        <end position="33"/>
    </location>
</feature>
<name>A0AAD2GBY7_9STRA</name>
<feature type="compositionally biased region" description="Polar residues" evidence="5">
    <location>
        <begin position="305"/>
        <end position="316"/>
    </location>
</feature>
<evidence type="ECO:0000256" key="6">
    <source>
        <dbReference type="SAM" id="Phobius"/>
    </source>
</evidence>
<organism evidence="7 8">
    <name type="scientific">Cylindrotheca closterium</name>
    <dbReference type="NCBI Taxonomy" id="2856"/>
    <lineage>
        <taxon>Eukaryota</taxon>
        <taxon>Sar</taxon>
        <taxon>Stramenopiles</taxon>
        <taxon>Ochrophyta</taxon>
        <taxon>Bacillariophyta</taxon>
        <taxon>Bacillariophyceae</taxon>
        <taxon>Bacillariophycidae</taxon>
        <taxon>Bacillariales</taxon>
        <taxon>Bacillariaceae</taxon>
        <taxon>Cylindrotheca</taxon>
    </lineage>
</organism>
<proteinExistence type="predicted"/>
<feature type="region of interest" description="Disordered" evidence="5">
    <location>
        <begin position="716"/>
        <end position="790"/>
    </location>
</feature>
<keyword evidence="2 6" id="KW-0812">Transmembrane</keyword>
<evidence type="ECO:0000256" key="1">
    <source>
        <dbReference type="ARBA" id="ARBA00004141"/>
    </source>
</evidence>
<evidence type="ECO:0000256" key="2">
    <source>
        <dbReference type="ARBA" id="ARBA00022692"/>
    </source>
</evidence>
<dbReference type="InterPro" id="IPR011701">
    <property type="entry name" value="MFS"/>
</dbReference>
<protein>
    <recommendedName>
        <fullName evidence="9">Major facilitator superfamily (MFS) profile domain-containing protein</fullName>
    </recommendedName>
</protein>
<feature type="transmembrane region" description="Helical" evidence="6">
    <location>
        <begin position="947"/>
        <end position="967"/>
    </location>
</feature>
<feature type="transmembrane region" description="Helical" evidence="6">
    <location>
        <begin position="976"/>
        <end position="999"/>
    </location>
</feature>
<dbReference type="Pfam" id="PF07690">
    <property type="entry name" value="MFS_1"/>
    <property type="match status" value="1"/>
</dbReference>
<feature type="transmembrane region" description="Helical" evidence="6">
    <location>
        <begin position="1011"/>
        <end position="1034"/>
    </location>
</feature>
<feature type="compositionally biased region" description="Low complexity" evidence="5">
    <location>
        <begin position="219"/>
        <end position="230"/>
    </location>
</feature>
<evidence type="ECO:0000256" key="5">
    <source>
        <dbReference type="SAM" id="MobiDB-lite"/>
    </source>
</evidence>
<evidence type="ECO:0000313" key="8">
    <source>
        <dbReference type="Proteomes" id="UP001295423"/>
    </source>
</evidence>
<feature type="region of interest" description="Disordered" evidence="5">
    <location>
        <begin position="70"/>
        <end position="247"/>
    </location>
</feature>
<dbReference type="AlphaFoldDB" id="A0AAD2GBY7"/>
<dbReference type="GO" id="GO:0022857">
    <property type="term" value="F:transmembrane transporter activity"/>
    <property type="evidence" value="ECO:0007669"/>
    <property type="project" value="InterPro"/>
</dbReference>
<evidence type="ECO:0000256" key="4">
    <source>
        <dbReference type="ARBA" id="ARBA00023136"/>
    </source>
</evidence>
<evidence type="ECO:0008006" key="9">
    <source>
        <dbReference type="Google" id="ProtNLM"/>
    </source>
</evidence>
<gene>
    <name evidence="7" type="ORF">CYCCA115_LOCUS23757</name>
</gene>
<keyword evidence="8" id="KW-1185">Reference proteome</keyword>
<feature type="compositionally biased region" description="Polar residues" evidence="5">
    <location>
        <begin position="731"/>
        <end position="750"/>
    </location>
</feature>
<dbReference type="EMBL" id="CAKOGP040002424">
    <property type="protein sequence ID" value="CAJ1969532.1"/>
    <property type="molecule type" value="Genomic_DNA"/>
</dbReference>
<reference evidence="7" key="1">
    <citation type="submission" date="2023-08" db="EMBL/GenBank/DDBJ databases">
        <authorList>
            <person name="Audoor S."/>
            <person name="Bilcke G."/>
        </authorList>
    </citation>
    <scope>NUCLEOTIDE SEQUENCE</scope>
</reference>
<feature type="compositionally biased region" description="Low complexity" evidence="5">
    <location>
        <begin position="160"/>
        <end position="178"/>
    </location>
</feature>
<feature type="compositionally biased region" description="Polar residues" evidence="5">
    <location>
        <begin position="675"/>
        <end position="686"/>
    </location>
</feature>
<evidence type="ECO:0000313" key="7">
    <source>
        <dbReference type="EMBL" id="CAJ1969532.1"/>
    </source>
</evidence>
<feature type="region of interest" description="Disordered" evidence="5">
    <location>
        <begin position="278"/>
        <end position="403"/>
    </location>
</feature>
<dbReference type="InterPro" id="IPR049680">
    <property type="entry name" value="FLVCR1-2_SLC49-like"/>
</dbReference>
<dbReference type="InterPro" id="IPR036259">
    <property type="entry name" value="MFS_trans_sf"/>
</dbReference>
<sequence length="1154" mass="125418">MALVAKESEPMAILEEHNAEFKATNSSTNSPTFDENVAKEPTMTEAPITTTSAKAPTLDAATVSTYESTVSSSTTSTMLSLPPQPVTPDGSKSYYHRASTLEEKENDPNSLRTVSMDEDAPYYPGKSFMRYPNAEDLSSSDDDSSYFATQLPAPNSRRGSYMSSASNNNNNYVANSTNDESNASLSFSDDESEEFFPNPHLVPRNSYNDDEDPITKIHSLSSLVSSTSSSDNHASRAESTSPLPRLLDGRHAPIMGQYFYPSPTPTMASNSSPPMIMQQGYLPSGGSMIHQPQPQLAQPGYGSTLLASQYAGNGQQHHQEPPLTTTTYGTNQRTTPKDSSFSSAGGGRSMGRGSGARANAPAPSQGTGPTAGGGGGADTKSDLKKKSATGGSGDAPSPSDDDGDKTLKVYWQRWIMLMYMSILNLLSDWTCYSVAPIALLTEKAFGDIDPERLVVVFLGANAAASACEPIILARLGLRKTVLFGSLLLMIGSLVKSGGIPPIIPSDLRVGQEEWRLYLGFFLVGLSQPLYQCTPALLSASWFPEEERTMATGVALNANQLGIGFAFVFGTLLVSEAEDIPNYFGLLTLLSTIVFLGTLIQFDDAPPTPPSASARVMRGDMNLPKFEDIMQSVRNIGTPDVAGGDNPPVSAPSPAMDAFDAGNRKTSGSTRRRGNAQRSVNSLSSAPSPALEGSTAKAKAQIERLKYEASVFGAIAPSPAMDASGNDRPNPEESSSLYTDANQDQRPQQGLNAPPPQFGENASQGYPPQGMMPPPGIAPYGGFPPGYQQPYWDPRYQQQMQMDPQYQQQMQMDPQYQQQMQQQMQQQQAAYQQFYYYQQQMQQQQQQMPPQMPQAPPMPFYYPNPYLQPQSYPMAGNMDEGAEPVITLSPHHLDIDIRDDQVILSIRACLSRPGFIHALVAFTVSGIVINTLSTYMDYLVRLNGAPRYYTGVIGGTFQLMIMISSLIIGKQTDKTRAYYSVTIGMLVLGAFGLAECGVSLDENKGRDLRWALVIVAVLVGPLQPVSTELGVDVAYPLSENTVLVIQQLFSNLLSALFIPLFKALKDVGKGEDDERPEYTFSFYLLIVLHTIATVFFATFNGKYLRYEHELEKKDQEEAAKQNKTGTTQAAFHPFYNGADETDSSFASERQPLVGA</sequence>
<feature type="region of interest" description="Disordered" evidence="5">
    <location>
        <begin position="635"/>
        <end position="696"/>
    </location>
</feature>
<dbReference type="PANTHER" id="PTHR10924:SF6">
    <property type="entry name" value="SOLUTE CARRIER FAMILY 49 MEMBER A3"/>
    <property type="match status" value="1"/>
</dbReference>
<feature type="compositionally biased region" description="Low complexity" evidence="5">
    <location>
        <begin position="355"/>
        <end position="368"/>
    </location>
</feature>
<dbReference type="Gene3D" id="1.20.1250.20">
    <property type="entry name" value="MFS general substrate transporter like domains"/>
    <property type="match status" value="2"/>
</dbReference>
<feature type="compositionally biased region" description="Gly residues" evidence="5">
    <location>
        <begin position="344"/>
        <end position="354"/>
    </location>
</feature>
<keyword evidence="3 6" id="KW-1133">Transmembrane helix</keyword>
<evidence type="ECO:0000256" key="3">
    <source>
        <dbReference type="ARBA" id="ARBA00022989"/>
    </source>
</evidence>
<dbReference type="Proteomes" id="UP001295423">
    <property type="component" value="Unassembled WGS sequence"/>
</dbReference>
<feature type="region of interest" description="Disordered" evidence="5">
    <location>
        <begin position="20"/>
        <end position="53"/>
    </location>
</feature>
<feature type="transmembrane region" description="Helical" evidence="6">
    <location>
        <begin position="1079"/>
        <end position="1098"/>
    </location>
</feature>
<dbReference type="SUPFAM" id="SSF103473">
    <property type="entry name" value="MFS general substrate transporter"/>
    <property type="match status" value="1"/>
</dbReference>
<comment type="caution">
    <text evidence="7">The sequence shown here is derived from an EMBL/GenBank/DDBJ whole genome shotgun (WGS) entry which is preliminary data.</text>
</comment>